<dbReference type="AlphaFoldDB" id="A0A5C8K899"/>
<keyword evidence="3" id="KW-1185">Reference proteome</keyword>
<feature type="transmembrane region" description="Helical" evidence="1">
    <location>
        <begin position="68"/>
        <end position="95"/>
    </location>
</feature>
<protein>
    <submittedName>
        <fullName evidence="2">DoxX family protein</fullName>
    </submittedName>
</protein>
<keyword evidence="1" id="KW-1133">Transmembrane helix</keyword>
<feature type="transmembrane region" description="Helical" evidence="1">
    <location>
        <begin position="155"/>
        <end position="181"/>
    </location>
</feature>
<keyword evidence="1" id="KW-0472">Membrane</keyword>
<gene>
    <name evidence="2" type="ORF">FVR03_06575</name>
</gene>
<comment type="caution">
    <text evidence="2">The sequence shown here is derived from an EMBL/GenBank/DDBJ whole genome shotgun (WGS) entry which is preliminary data.</text>
</comment>
<feature type="transmembrane region" description="Helical" evidence="1">
    <location>
        <begin position="263"/>
        <end position="279"/>
    </location>
</feature>
<feature type="transmembrane region" description="Helical" evidence="1">
    <location>
        <begin position="188"/>
        <end position="208"/>
    </location>
</feature>
<reference evidence="2 3" key="1">
    <citation type="submission" date="2019-08" db="EMBL/GenBank/DDBJ databases">
        <authorList>
            <person name="Shi S."/>
        </authorList>
    </citation>
    <scope>NUCLEOTIDE SEQUENCE [LARGE SCALE GENOMIC DNA]</scope>
    <source>
        <strain evidence="2 3">GY10130</strain>
    </source>
</reference>
<feature type="transmembrane region" description="Helical" evidence="1">
    <location>
        <begin position="16"/>
        <end position="37"/>
    </location>
</feature>
<accession>A0A5C8K899</accession>
<feature type="transmembrane region" description="Helical" evidence="1">
    <location>
        <begin position="214"/>
        <end position="232"/>
    </location>
</feature>
<sequence>MQGRQSGTGWSETEKIAFRFFAIYFFLQAVPLDWKYFQKLLSVNWLDLHFRDIFYISRYTPRFFSGEAAGWGIGTFTDWAGIAVVAAIGAAFWTYRDRDSQGYKRLYYSLRVLLRYRLAAALLAYGFIKFFPMQMPYPSLSNLNTNYGDLTAWKIFAMSAGIVPGYQSFLGLVEILGALFLLHRKTTIIGLLIILPFHGNVFMSNLAYEGGEHVYSLYLISIALFLLAYDVPRLYDLLVLQRPAKPSSLKPVFTAGYLKTSRLLLKTAFIFFFVFVYGYKTYASYRTGPYHYPATPGLANAAGLYNVSEFRLNGQPIPYSKTDPQRWQDVVFEEWSTLSIKSNRPVQLETADTEEIAGEQEARPYEEAGAAGRHYYQYTVDTAQKVLVLENKNRHHQGEKFTLKYTRPAATRIILSGVNEQQDSVYVVLDKLDKKYLLEEVDKRGGRRGEFKL</sequence>
<dbReference type="Proteomes" id="UP000321926">
    <property type="component" value="Unassembled WGS sequence"/>
</dbReference>
<feature type="transmembrane region" description="Helical" evidence="1">
    <location>
        <begin position="116"/>
        <end position="135"/>
    </location>
</feature>
<dbReference type="EMBL" id="VRTY01000018">
    <property type="protein sequence ID" value="TXK49271.1"/>
    <property type="molecule type" value="Genomic_DNA"/>
</dbReference>
<dbReference type="OrthoDB" id="102112at2"/>
<name>A0A5C8K899_9BACT</name>
<evidence type="ECO:0000313" key="2">
    <source>
        <dbReference type="EMBL" id="TXK49271.1"/>
    </source>
</evidence>
<evidence type="ECO:0000313" key="3">
    <source>
        <dbReference type="Proteomes" id="UP000321926"/>
    </source>
</evidence>
<keyword evidence="1" id="KW-0812">Transmembrane</keyword>
<proteinExistence type="predicted"/>
<organism evidence="2 3">
    <name type="scientific">Pontibacter qinzhouensis</name>
    <dbReference type="NCBI Taxonomy" id="2603253"/>
    <lineage>
        <taxon>Bacteria</taxon>
        <taxon>Pseudomonadati</taxon>
        <taxon>Bacteroidota</taxon>
        <taxon>Cytophagia</taxon>
        <taxon>Cytophagales</taxon>
        <taxon>Hymenobacteraceae</taxon>
        <taxon>Pontibacter</taxon>
    </lineage>
</organism>
<evidence type="ECO:0000256" key="1">
    <source>
        <dbReference type="SAM" id="Phobius"/>
    </source>
</evidence>